<dbReference type="PANTHER" id="PTHR34075:SF5">
    <property type="entry name" value="BLR3430 PROTEIN"/>
    <property type="match status" value="1"/>
</dbReference>
<comment type="caution">
    <text evidence="4">The sequence shown here is derived from an EMBL/GenBank/DDBJ whole genome shotgun (WGS) entry which is preliminary data.</text>
</comment>
<evidence type="ECO:0000313" key="4">
    <source>
        <dbReference type="EMBL" id="MDV7265489.1"/>
    </source>
</evidence>
<dbReference type="EMBL" id="JAWLUP010000026">
    <property type="protein sequence ID" value="MDV7265489.1"/>
    <property type="molecule type" value="Genomic_DNA"/>
</dbReference>
<gene>
    <name evidence="4" type="ORF">R4315_13145</name>
</gene>
<dbReference type="InterPro" id="IPR022002">
    <property type="entry name" value="ChsH2_Znr"/>
</dbReference>
<dbReference type="InterPro" id="IPR002878">
    <property type="entry name" value="ChsH2_C"/>
</dbReference>
<feature type="domain" description="ChsH2 rubredoxin-like zinc ribbon" evidence="3">
    <location>
        <begin position="47"/>
        <end position="78"/>
    </location>
</feature>
<sequence length="167" mass="18776">MAAEPTSGDGFGEIGEEEGVGPTTETVFERFPRIRLDQINIEYYRGLLIHELRAGWCPQCGQWHTPLRPICPSCWSTEIMVRPVRGTGTVHLLTRLHQGPPVVDYTTPWPLAAIELTEQPGLRIVAPLVDSPETLQRIGQPVELTWIERDGAPWPAFRTVTEKENAR</sequence>
<dbReference type="RefSeq" id="WP_317744439.1">
    <property type="nucleotide sequence ID" value="NZ_JAWLUP010000026.1"/>
</dbReference>
<name>A0AAE4UZU2_9NOCA</name>
<evidence type="ECO:0000259" key="2">
    <source>
        <dbReference type="Pfam" id="PF01796"/>
    </source>
</evidence>
<accession>A0AAE4UZU2</accession>
<feature type="region of interest" description="Disordered" evidence="1">
    <location>
        <begin position="1"/>
        <end position="23"/>
    </location>
</feature>
<dbReference type="PANTHER" id="PTHR34075">
    <property type="entry name" value="BLR3430 PROTEIN"/>
    <property type="match status" value="1"/>
</dbReference>
<dbReference type="Pfam" id="PF12172">
    <property type="entry name" value="zf-ChsH2"/>
    <property type="match status" value="1"/>
</dbReference>
<dbReference type="AlphaFoldDB" id="A0AAE4UZU2"/>
<proteinExistence type="predicted"/>
<evidence type="ECO:0000259" key="3">
    <source>
        <dbReference type="Pfam" id="PF12172"/>
    </source>
</evidence>
<feature type="domain" description="ChsH2 C-terminal OB-fold" evidence="2">
    <location>
        <begin position="82"/>
        <end position="146"/>
    </location>
</feature>
<dbReference type="Proteomes" id="UP001185863">
    <property type="component" value="Unassembled WGS sequence"/>
</dbReference>
<dbReference type="Gene3D" id="6.10.30.10">
    <property type="match status" value="1"/>
</dbReference>
<organism evidence="4 5">
    <name type="scientific">Rhodococcus oxybenzonivorans</name>
    <dbReference type="NCBI Taxonomy" id="1990687"/>
    <lineage>
        <taxon>Bacteria</taxon>
        <taxon>Bacillati</taxon>
        <taxon>Actinomycetota</taxon>
        <taxon>Actinomycetes</taxon>
        <taxon>Mycobacteriales</taxon>
        <taxon>Nocardiaceae</taxon>
        <taxon>Rhodococcus</taxon>
    </lineage>
</organism>
<evidence type="ECO:0000313" key="5">
    <source>
        <dbReference type="Proteomes" id="UP001185863"/>
    </source>
</evidence>
<dbReference type="Pfam" id="PF01796">
    <property type="entry name" value="OB_ChsH2_C"/>
    <property type="match status" value="1"/>
</dbReference>
<evidence type="ECO:0000256" key="1">
    <source>
        <dbReference type="SAM" id="MobiDB-lite"/>
    </source>
</evidence>
<reference evidence="4" key="1">
    <citation type="submission" date="2023-10" db="EMBL/GenBank/DDBJ databases">
        <title>Development of a sustainable strategy for remediation of hydrocarbon-contaminated territories based on the waste exchange concept.</title>
        <authorList>
            <person name="Krivoruchko A."/>
        </authorList>
    </citation>
    <scope>NUCLEOTIDE SEQUENCE</scope>
    <source>
        <strain evidence="4">IEGM 68</strain>
    </source>
</reference>
<dbReference type="InterPro" id="IPR012340">
    <property type="entry name" value="NA-bd_OB-fold"/>
</dbReference>
<dbReference type="InterPro" id="IPR052513">
    <property type="entry name" value="Thioester_dehydratase-like"/>
</dbReference>
<dbReference type="SUPFAM" id="SSF50249">
    <property type="entry name" value="Nucleic acid-binding proteins"/>
    <property type="match status" value="1"/>
</dbReference>
<protein>
    <submittedName>
        <fullName evidence="4">OB-fold domain-containing protein</fullName>
    </submittedName>
</protein>